<dbReference type="AlphaFoldDB" id="A0A4V6W9T9"/>
<keyword evidence="4" id="KW-1185">Reference proteome</keyword>
<evidence type="ECO:0000313" key="3">
    <source>
        <dbReference type="EMBL" id="TJW12457.1"/>
    </source>
</evidence>
<dbReference type="EMBL" id="SSTM01000001">
    <property type="protein sequence ID" value="TJW12457.1"/>
    <property type="molecule type" value="Genomic_DNA"/>
</dbReference>
<dbReference type="Proteomes" id="UP000309454">
    <property type="component" value="Unassembled WGS sequence"/>
</dbReference>
<dbReference type="InterPro" id="IPR029057">
    <property type="entry name" value="PRTase-like"/>
</dbReference>
<name>A0A4V6W9T9_9ACTN</name>
<dbReference type="InterPro" id="IPR000836">
    <property type="entry name" value="PRTase_dom"/>
</dbReference>
<dbReference type="CDD" id="cd06223">
    <property type="entry name" value="PRTases_typeI"/>
    <property type="match status" value="1"/>
</dbReference>
<reference evidence="3 4" key="1">
    <citation type="submission" date="2019-04" db="EMBL/GenBank/DDBJ databases">
        <title>Microbes associate with the intestines of laboratory mice.</title>
        <authorList>
            <person name="Navarre W."/>
            <person name="Wong E."/>
            <person name="Huang K.C."/>
            <person name="Tropini C."/>
            <person name="Ng K."/>
            <person name="Yu B."/>
        </authorList>
    </citation>
    <scope>NUCLEOTIDE SEQUENCE [LARGE SCALE GENOMIC DNA]</scope>
    <source>
        <strain evidence="3 4">NM48_B13</strain>
    </source>
</reference>
<comment type="similarity">
    <text evidence="1">Belongs to the ComF/GntX family.</text>
</comment>
<dbReference type="InterPro" id="IPR051910">
    <property type="entry name" value="ComF/GntX_DNA_util-trans"/>
</dbReference>
<sequence>MLTTAAALGLEVLWPTRCAICDAHGQLLCDQCRRQLPYIDANQACPRCGAPFGATVCTECNDEALSLFELNEFPFQQMASAVALTDHSRRLVTVFKDSGEQRLAAPLARIMADCTPPAWVAAGAAVTFVPATRRARLERGFDHMELVTAAYSDAAELPALHLLEVGASHDQRQLGRRQRAANMAQRFALRAGAEVPETVIVLDDVATTGATLFAAAQTLRAAGAKTLYALTFARA</sequence>
<dbReference type="PANTHER" id="PTHR47505">
    <property type="entry name" value="DNA UTILIZATION PROTEIN YHGH"/>
    <property type="match status" value="1"/>
</dbReference>
<dbReference type="Pfam" id="PF18912">
    <property type="entry name" value="DZR_2"/>
    <property type="match status" value="1"/>
</dbReference>
<evidence type="ECO:0000256" key="1">
    <source>
        <dbReference type="ARBA" id="ARBA00008007"/>
    </source>
</evidence>
<dbReference type="RefSeq" id="WP_136845325.1">
    <property type="nucleotide sequence ID" value="NZ_CANPEU010000009.1"/>
</dbReference>
<protein>
    <submittedName>
        <fullName evidence="3">ComF family protein</fullName>
    </submittedName>
</protein>
<accession>A0A4V6W9T9</accession>
<dbReference type="OrthoDB" id="5242900at2"/>
<dbReference type="SUPFAM" id="SSF53271">
    <property type="entry name" value="PRTase-like"/>
    <property type="match status" value="1"/>
</dbReference>
<dbReference type="Gene3D" id="3.40.50.2020">
    <property type="match status" value="1"/>
</dbReference>
<comment type="caution">
    <text evidence="3">The sequence shown here is derived from an EMBL/GenBank/DDBJ whole genome shotgun (WGS) entry which is preliminary data.</text>
</comment>
<evidence type="ECO:0000313" key="4">
    <source>
        <dbReference type="Proteomes" id="UP000309454"/>
    </source>
</evidence>
<proteinExistence type="inferred from homology"/>
<organism evidence="3 4">
    <name type="scientific">Parvibacter caecicola</name>
    <dbReference type="NCBI Taxonomy" id="747645"/>
    <lineage>
        <taxon>Bacteria</taxon>
        <taxon>Bacillati</taxon>
        <taxon>Actinomycetota</taxon>
        <taxon>Coriobacteriia</taxon>
        <taxon>Coriobacteriales</taxon>
        <taxon>Coriobacteriaceae</taxon>
        <taxon>Parvibacter</taxon>
    </lineage>
</organism>
<evidence type="ECO:0000259" key="2">
    <source>
        <dbReference type="Pfam" id="PF18912"/>
    </source>
</evidence>
<dbReference type="PANTHER" id="PTHR47505:SF1">
    <property type="entry name" value="DNA UTILIZATION PROTEIN YHGH"/>
    <property type="match status" value="1"/>
</dbReference>
<dbReference type="InterPro" id="IPR044005">
    <property type="entry name" value="DZR_2"/>
</dbReference>
<gene>
    <name evidence="3" type="ORF">E5982_02340</name>
</gene>
<feature type="domain" description="Double zinc ribbon" evidence="2">
    <location>
        <begin position="10"/>
        <end position="60"/>
    </location>
</feature>